<dbReference type="Proteomes" id="UP001272987">
    <property type="component" value="Unassembled WGS sequence"/>
</dbReference>
<organism evidence="1 4">
    <name type="scientific">Streptomyces acidiscabies</name>
    <dbReference type="NCBI Taxonomy" id="42234"/>
    <lineage>
        <taxon>Bacteria</taxon>
        <taxon>Bacillati</taxon>
        <taxon>Actinomycetota</taxon>
        <taxon>Actinomycetes</taxon>
        <taxon>Kitasatosporales</taxon>
        <taxon>Streptomycetaceae</taxon>
        <taxon>Streptomyces</taxon>
    </lineage>
</organism>
<comment type="caution">
    <text evidence="1">The sequence shown here is derived from an EMBL/GenBank/DDBJ whole genome shotgun (WGS) entry which is preliminary data.</text>
</comment>
<name>A0AAP6B621_9ACTN</name>
<dbReference type="GeneID" id="75533999"/>
<proteinExistence type="predicted"/>
<dbReference type="AlphaFoldDB" id="A0AAP6B621"/>
<evidence type="ECO:0000313" key="3">
    <source>
        <dbReference type="Proteomes" id="UP001272987"/>
    </source>
</evidence>
<sequence>MRLGRAVATGVAEECDDIVEDEVELVDEQQELAVEEVPVGR</sequence>
<protein>
    <submittedName>
        <fullName evidence="1">Uncharacterized protein</fullName>
    </submittedName>
</protein>
<dbReference type="EMBL" id="JARAWP010000005">
    <property type="protein sequence ID" value="MDX3018280.1"/>
    <property type="molecule type" value="Genomic_DNA"/>
</dbReference>
<dbReference type="EMBL" id="JARAWC010000002">
    <property type="protein sequence ID" value="MDX2958843.1"/>
    <property type="molecule type" value="Genomic_DNA"/>
</dbReference>
<evidence type="ECO:0000313" key="1">
    <source>
        <dbReference type="EMBL" id="MDX2958843.1"/>
    </source>
</evidence>
<gene>
    <name evidence="1" type="ORF">PV399_03795</name>
    <name evidence="2" type="ORF">PV666_10345</name>
</gene>
<keyword evidence="3" id="KW-1185">Reference proteome</keyword>
<dbReference type="RefSeq" id="WP_256725292.1">
    <property type="nucleotide sequence ID" value="NZ_BCMK01000039.1"/>
</dbReference>
<accession>A0AAP6B621</accession>
<reference evidence="1 3" key="1">
    <citation type="journal article" date="2023" name="Microb. Genom.">
        <title>Mesoterricola silvestris gen. nov., sp. nov., Mesoterricola sediminis sp. nov., Geothrix oryzae sp. nov., Geothrix edaphica sp. nov., Geothrix rubra sp. nov., and Geothrix limicola sp. nov., six novel members of Acidobacteriota isolated from soils.</title>
        <authorList>
            <person name="Weisberg A.J."/>
            <person name="Pearce E."/>
            <person name="Kramer C.G."/>
            <person name="Chang J.H."/>
            <person name="Clarke C.R."/>
        </authorList>
    </citation>
    <scope>NUCLEOTIDE SEQUENCE</scope>
    <source>
        <strain evidence="2 3">NB05-1H</strain>
        <strain evidence="1">NRRL_B-16521</strain>
    </source>
</reference>
<evidence type="ECO:0000313" key="4">
    <source>
        <dbReference type="Proteomes" id="UP001282288"/>
    </source>
</evidence>
<dbReference type="Proteomes" id="UP001282288">
    <property type="component" value="Unassembled WGS sequence"/>
</dbReference>
<evidence type="ECO:0000313" key="2">
    <source>
        <dbReference type="EMBL" id="MDX3018280.1"/>
    </source>
</evidence>